<keyword evidence="2" id="KW-1185">Reference proteome</keyword>
<proteinExistence type="predicted"/>
<protein>
    <submittedName>
        <fullName evidence="1">Uncharacterized protein</fullName>
    </submittedName>
</protein>
<dbReference type="Proteomes" id="UP000324973">
    <property type="component" value="Unassembled WGS sequence"/>
</dbReference>
<organism evidence="1 2">
    <name type="scientific">Luteimonas viscosa</name>
    <dbReference type="NCBI Taxonomy" id="1132694"/>
    <lineage>
        <taxon>Bacteria</taxon>
        <taxon>Pseudomonadati</taxon>
        <taxon>Pseudomonadota</taxon>
        <taxon>Gammaproteobacteria</taxon>
        <taxon>Lysobacterales</taxon>
        <taxon>Lysobacteraceae</taxon>
        <taxon>Luteimonas</taxon>
    </lineage>
</organism>
<evidence type="ECO:0000313" key="1">
    <source>
        <dbReference type="EMBL" id="TYT23835.1"/>
    </source>
</evidence>
<dbReference type="AlphaFoldDB" id="A0A5D4XIS5"/>
<dbReference type="OrthoDB" id="6059366at2"/>
<accession>A0A5D4XIS5</accession>
<comment type="caution">
    <text evidence="1">The sequence shown here is derived from an EMBL/GenBank/DDBJ whole genome shotgun (WGS) entry which is preliminary data.</text>
</comment>
<dbReference type="EMBL" id="VTFT01000002">
    <property type="protein sequence ID" value="TYT23835.1"/>
    <property type="molecule type" value="Genomic_DNA"/>
</dbReference>
<gene>
    <name evidence="1" type="ORF">FZO89_16595</name>
</gene>
<reference evidence="1 2" key="1">
    <citation type="submission" date="2019-08" db="EMBL/GenBank/DDBJ databases">
        <title>Luteimonas viscosus sp. nov., isolated from soil of a sunflower field.</title>
        <authorList>
            <person name="Jianli Z."/>
            <person name="Ying Z."/>
        </authorList>
    </citation>
    <scope>NUCLEOTIDE SEQUENCE [LARGE SCALE GENOMIC DNA]</scope>
    <source>
        <strain evidence="1 2">XBU10</strain>
    </source>
</reference>
<evidence type="ECO:0000313" key="2">
    <source>
        <dbReference type="Proteomes" id="UP000324973"/>
    </source>
</evidence>
<dbReference type="RefSeq" id="WP_149104535.1">
    <property type="nucleotide sequence ID" value="NZ_VTFT01000002.1"/>
</dbReference>
<name>A0A5D4XIS5_9GAMM</name>
<sequence length="305" mass="33188">MNAHTSRFVMLAVAAVIAVALTLFGRRSDPEDAIQGLDQTSAQVSAEAGSVGAAPTMAPVDLSSVPVPPSVATASDAIERYRRLQDCVTFRRFDAILRQNASNPSYPLNNPEKMRAMPPGERKMLEDRVLLVESQKDACRDWAKQTSELDAGRLIYASALDAARAGDVQAGVCYAMGIWPMAPGGEGPRAARLYAQSRRNLILKGLNAGNWSAVIAANNMIRAEHRPQTLVRFSNEEGYVFARLLQMGMPDKALSESYGYDAAGFAKQLNPNQLRVANDRAENLFLTTFGGRVMSDAERYENCGN</sequence>